<keyword evidence="8" id="KW-0968">Cytoplasmic vesicle</keyword>
<dbReference type="InterPro" id="IPR041282">
    <property type="entry name" value="FYVE_2"/>
</dbReference>
<dbReference type="PROSITE" id="PS50916">
    <property type="entry name" value="RABBD"/>
    <property type="match status" value="1"/>
</dbReference>
<dbReference type="GO" id="GO:0030658">
    <property type="term" value="C:transport vesicle membrane"/>
    <property type="evidence" value="ECO:0007669"/>
    <property type="project" value="UniProtKB-SubCell"/>
</dbReference>
<evidence type="ECO:0000256" key="13">
    <source>
        <dbReference type="PROSITE-ProRule" id="PRU00091"/>
    </source>
</evidence>
<dbReference type="FunFam" id="3.30.40.10:FF:000347">
    <property type="entry name" value="rab effector Noc2 isoform X1"/>
    <property type="match status" value="1"/>
</dbReference>
<dbReference type="GO" id="GO:0017158">
    <property type="term" value="P:regulation of calcium ion-dependent exocytosis"/>
    <property type="evidence" value="ECO:0007669"/>
    <property type="project" value="TreeGrafter"/>
</dbReference>
<dbReference type="GO" id="GO:0031267">
    <property type="term" value="F:small GTPase binding"/>
    <property type="evidence" value="ECO:0007669"/>
    <property type="project" value="InterPro"/>
</dbReference>
<dbReference type="AlphaFoldDB" id="A0A8C0HMP9"/>
<evidence type="ECO:0000256" key="7">
    <source>
        <dbReference type="ARBA" id="ARBA00023136"/>
    </source>
</evidence>
<keyword evidence="4" id="KW-0479">Metal-binding</keyword>
<organism evidence="16 17">
    <name type="scientific">Buteo japonicus</name>
    <dbReference type="NCBI Taxonomy" id="224669"/>
    <lineage>
        <taxon>Eukaryota</taxon>
        <taxon>Metazoa</taxon>
        <taxon>Chordata</taxon>
        <taxon>Craniata</taxon>
        <taxon>Vertebrata</taxon>
        <taxon>Euteleostomi</taxon>
        <taxon>Archelosauria</taxon>
        <taxon>Archosauria</taxon>
        <taxon>Dinosauria</taxon>
        <taxon>Saurischia</taxon>
        <taxon>Theropoda</taxon>
        <taxon>Coelurosauria</taxon>
        <taxon>Aves</taxon>
        <taxon>Neognathae</taxon>
        <taxon>Neoaves</taxon>
        <taxon>Telluraves</taxon>
        <taxon>Accipitrimorphae</taxon>
        <taxon>Accipitriformes</taxon>
        <taxon>Accipitridae</taxon>
        <taxon>Accipitrinae</taxon>
        <taxon>Buteo</taxon>
    </lineage>
</organism>
<keyword evidence="7" id="KW-0472">Membrane</keyword>
<comment type="subcellular location">
    <subcellularLocation>
        <location evidence="1">Cytoplasmic vesicle</location>
        <location evidence="1">Secretory vesicle membrane</location>
    </subcellularLocation>
</comment>
<comment type="subunit">
    <text evidence="9">Recruited to dense-core vesicles through specific interaction with RAB27A in endocrine cells. Interacts with RAB3A, RAB3B, RAB3C and RAB3D. Interacts with ZYX.</text>
</comment>
<reference evidence="16" key="1">
    <citation type="submission" date="2025-08" db="UniProtKB">
        <authorList>
            <consortium name="Ensembl"/>
        </authorList>
    </citation>
    <scope>IDENTIFICATION</scope>
</reference>
<evidence type="ECO:0000256" key="2">
    <source>
        <dbReference type="ARBA" id="ARBA00022483"/>
    </source>
</evidence>
<keyword evidence="17" id="KW-1185">Reference proteome</keyword>
<evidence type="ECO:0000256" key="6">
    <source>
        <dbReference type="ARBA" id="ARBA00022833"/>
    </source>
</evidence>
<dbReference type="Ensembl" id="ENSBJAT00000015713.1">
    <property type="protein sequence ID" value="ENSBJAP00000015294.1"/>
    <property type="gene ID" value="ENSBJAG00000010131.1"/>
</dbReference>
<dbReference type="InterPro" id="IPR017455">
    <property type="entry name" value="Znf_FYVE-rel"/>
</dbReference>
<dbReference type="SUPFAM" id="SSF57903">
    <property type="entry name" value="FYVE/PHD zinc finger"/>
    <property type="match status" value="1"/>
</dbReference>
<dbReference type="PROSITE" id="PS50178">
    <property type="entry name" value="ZF_FYVE"/>
    <property type="match status" value="1"/>
</dbReference>
<dbReference type="InterPro" id="IPR043566">
    <property type="entry name" value="Rabphilin/DOC2/Noc2"/>
</dbReference>
<dbReference type="InterPro" id="IPR010911">
    <property type="entry name" value="Rab_BD"/>
</dbReference>
<evidence type="ECO:0000256" key="5">
    <source>
        <dbReference type="ARBA" id="ARBA00022771"/>
    </source>
</evidence>
<evidence type="ECO:0000313" key="16">
    <source>
        <dbReference type="Ensembl" id="ENSBJAP00000015294.1"/>
    </source>
</evidence>
<dbReference type="GO" id="GO:0006886">
    <property type="term" value="P:intracellular protein transport"/>
    <property type="evidence" value="ECO:0007669"/>
    <property type="project" value="InterPro"/>
</dbReference>
<dbReference type="GO" id="GO:0098793">
    <property type="term" value="C:presynapse"/>
    <property type="evidence" value="ECO:0007669"/>
    <property type="project" value="GOC"/>
</dbReference>
<dbReference type="InterPro" id="IPR013083">
    <property type="entry name" value="Znf_RING/FYVE/PHD"/>
</dbReference>
<dbReference type="PANTHER" id="PTHR45729:SF4">
    <property type="entry name" value="RAB EFFECTOR NOC2"/>
    <property type="match status" value="1"/>
</dbReference>
<dbReference type="PANTHER" id="PTHR45729">
    <property type="entry name" value="RABPHILIN, ISOFORM A"/>
    <property type="match status" value="1"/>
</dbReference>
<dbReference type="GO" id="GO:0006887">
    <property type="term" value="P:exocytosis"/>
    <property type="evidence" value="ECO:0007669"/>
    <property type="project" value="UniProtKB-KW"/>
</dbReference>
<evidence type="ECO:0000256" key="4">
    <source>
        <dbReference type="ARBA" id="ARBA00022723"/>
    </source>
</evidence>
<proteinExistence type="predicted"/>
<evidence type="ECO:0000259" key="14">
    <source>
        <dbReference type="PROSITE" id="PS50178"/>
    </source>
</evidence>
<evidence type="ECO:0000256" key="11">
    <source>
        <dbReference type="ARBA" id="ARBA00075319"/>
    </source>
</evidence>
<evidence type="ECO:0000256" key="10">
    <source>
        <dbReference type="ARBA" id="ARBA00074108"/>
    </source>
</evidence>
<feature type="domain" description="RabBD" evidence="15">
    <location>
        <begin position="41"/>
        <end position="158"/>
    </location>
</feature>
<evidence type="ECO:0000256" key="12">
    <source>
        <dbReference type="ARBA" id="ARBA00083393"/>
    </source>
</evidence>
<dbReference type="GO" id="GO:0061669">
    <property type="term" value="P:spontaneous neurotransmitter secretion"/>
    <property type="evidence" value="ECO:0007669"/>
    <property type="project" value="TreeGrafter"/>
</dbReference>
<keyword evidence="3" id="KW-0963">Cytoplasm</keyword>
<name>A0A8C0HMP9_9AVES</name>
<dbReference type="Proteomes" id="UP000694555">
    <property type="component" value="Unplaced"/>
</dbReference>
<evidence type="ECO:0000313" key="17">
    <source>
        <dbReference type="Proteomes" id="UP000694555"/>
    </source>
</evidence>
<feature type="domain" description="FYVE-type" evidence="14">
    <location>
        <begin position="89"/>
        <end position="146"/>
    </location>
</feature>
<keyword evidence="6" id="KW-0862">Zinc</keyword>
<evidence type="ECO:0000256" key="9">
    <source>
        <dbReference type="ARBA" id="ARBA00066230"/>
    </source>
</evidence>
<dbReference type="InterPro" id="IPR011011">
    <property type="entry name" value="Znf_FYVE_PHD"/>
</dbReference>
<evidence type="ECO:0000259" key="15">
    <source>
        <dbReference type="PROSITE" id="PS50916"/>
    </source>
</evidence>
<evidence type="ECO:0000256" key="3">
    <source>
        <dbReference type="ARBA" id="ARBA00022490"/>
    </source>
</evidence>
<evidence type="ECO:0000256" key="8">
    <source>
        <dbReference type="ARBA" id="ARBA00023329"/>
    </source>
</evidence>
<dbReference type="Gene3D" id="3.30.40.10">
    <property type="entry name" value="Zinc/RING finger domain, C3HC4 (zinc finger)"/>
    <property type="match status" value="1"/>
</dbReference>
<keyword evidence="2" id="KW-0268">Exocytosis</keyword>
<evidence type="ECO:0000256" key="1">
    <source>
        <dbReference type="ARBA" id="ARBA00004250"/>
    </source>
</evidence>
<reference evidence="16" key="2">
    <citation type="submission" date="2025-09" db="UniProtKB">
        <authorList>
            <consortium name="Ensembl"/>
        </authorList>
    </citation>
    <scope>IDENTIFICATION</scope>
</reference>
<accession>A0A8C0HMP9</accession>
<keyword evidence="5 13" id="KW-0863">Zinc-finger</keyword>
<protein>
    <recommendedName>
        <fullName evidence="10">Rab effector Noc2</fullName>
    </recommendedName>
    <alternativeName>
        <fullName evidence="12">No C2 domains protein</fullName>
    </alternativeName>
    <alternativeName>
        <fullName evidence="11">Rabphilin-3A-like protein</fullName>
    </alternativeName>
</protein>
<dbReference type="Pfam" id="PF02318">
    <property type="entry name" value="FYVE_2"/>
    <property type="match status" value="1"/>
</dbReference>
<dbReference type="GO" id="GO:0008270">
    <property type="term" value="F:zinc ion binding"/>
    <property type="evidence" value="ECO:0007669"/>
    <property type="project" value="UniProtKB-KW"/>
</dbReference>
<sequence>MADTIFGSGMGQWVCPNDRQLALRAKLQTGWSVHTFQTEKQRKMQALSPQELEVILEVIRKAEKLDIIEQQRIGRLVERLENMRKNAMGNGLSQCLLCGELLGLLGSTSVFCQDCKKKVCTKCGIETFGAQKRPLWLCKICSEQREVWKRSGAWFYKGLPKYIMPSKSSSKSSELHSQPWQSEPAMPEAESVGTSRSFTWARGKGWLSASCPGVLGFSCYGVFFRFHCYLSAHWWPRLVPVLLDSLSVSPPLLSSIPCSPHCFAGTAKGGTNREADTCLQSQPKELLLLNYIGWCH</sequence>